<evidence type="ECO:0000313" key="8">
    <source>
        <dbReference type="EMBL" id="TWU45072.1"/>
    </source>
</evidence>
<evidence type="ECO:0000259" key="7">
    <source>
        <dbReference type="PROSITE" id="PS50928"/>
    </source>
</evidence>
<accession>A0A5C6E7X8</accession>
<evidence type="ECO:0000256" key="3">
    <source>
        <dbReference type="ARBA" id="ARBA00022989"/>
    </source>
</evidence>
<dbReference type="InterPro" id="IPR011864">
    <property type="entry name" value="Phosphate_PstC"/>
</dbReference>
<dbReference type="PANTHER" id="PTHR42727:SF1">
    <property type="entry name" value="PHOSPHATE TRANSPORT SYSTEM PERMEASE"/>
    <property type="match status" value="1"/>
</dbReference>
<protein>
    <recommendedName>
        <fullName evidence="6">Phosphate transport system permease protein</fullName>
    </recommendedName>
</protein>
<reference evidence="8 9" key="1">
    <citation type="submission" date="2019-02" db="EMBL/GenBank/DDBJ databases">
        <title>Deep-cultivation of Planctomycetes and their phenomic and genomic characterization uncovers novel biology.</title>
        <authorList>
            <person name="Wiegand S."/>
            <person name="Jogler M."/>
            <person name="Boedeker C."/>
            <person name="Pinto D."/>
            <person name="Vollmers J."/>
            <person name="Rivas-Marin E."/>
            <person name="Kohn T."/>
            <person name="Peeters S.H."/>
            <person name="Heuer A."/>
            <person name="Rast P."/>
            <person name="Oberbeckmann S."/>
            <person name="Bunk B."/>
            <person name="Jeske O."/>
            <person name="Meyerdierks A."/>
            <person name="Storesund J.E."/>
            <person name="Kallscheuer N."/>
            <person name="Luecker S."/>
            <person name="Lage O.M."/>
            <person name="Pohl T."/>
            <person name="Merkel B.J."/>
            <person name="Hornburger P."/>
            <person name="Mueller R.-W."/>
            <person name="Bruemmer F."/>
            <person name="Labrenz M."/>
            <person name="Spormann A.M."/>
            <person name="Op Den Camp H."/>
            <person name="Overmann J."/>
            <person name="Amann R."/>
            <person name="Jetten M.S.M."/>
            <person name="Mascher T."/>
            <person name="Medema M.H."/>
            <person name="Devos D.P."/>
            <person name="Kaster A.-K."/>
            <person name="Ovreas L."/>
            <person name="Rohde M."/>
            <person name="Galperin M.Y."/>
            <person name="Jogler C."/>
        </authorList>
    </citation>
    <scope>NUCLEOTIDE SEQUENCE [LARGE SCALE GENOMIC DNA]</scope>
    <source>
        <strain evidence="8 9">Q31b</strain>
    </source>
</reference>
<comment type="function">
    <text evidence="6">Part of the binding-protein-dependent transport system for phosphate; probably responsible for the translocation of the substrate across the membrane.</text>
</comment>
<evidence type="ECO:0000256" key="4">
    <source>
        <dbReference type="ARBA" id="ARBA00023136"/>
    </source>
</evidence>
<comment type="subcellular location">
    <subcellularLocation>
        <location evidence="1 5">Cell membrane</location>
        <topology evidence="1 5">Multi-pass membrane protein</topology>
    </subcellularLocation>
</comment>
<feature type="transmembrane region" description="Helical" evidence="5">
    <location>
        <begin position="194"/>
        <end position="215"/>
    </location>
</feature>
<keyword evidence="2 5" id="KW-0812">Transmembrane</keyword>
<keyword evidence="9" id="KW-1185">Reference proteome</keyword>
<keyword evidence="6" id="KW-0592">Phosphate transport</keyword>
<dbReference type="EMBL" id="SJPY01000001">
    <property type="protein sequence ID" value="TWU45072.1"/>
    <property type="molecule type" value="Genomic_DNA"/>
</dbReference>
<dbReference type="InterPro" id="IPR000515">
    <property type="entry name" value="MetI-like"/>
</dbReference>
<dbReference type="CDD" id="cd06261">
    <property type="entry name" value="TM_PBP2"/>
    <property type="match status" value="1"/>
</dbReference>
<dbReference type="GO" id="GO:0006817">
    <property type="term" value="P:phosphate ion transport"/>
    <property type="evidence" value="ECO:0007669"/>
    <property type="project" value="UniProtKB-KW"/>
</dbReference>
<dbReference type="Gene3D" id="1.10.3720.10">
    <property type="entry name" value="MetI-like"/>
    <property type="match status" value="1"/>
</dbReference>
<evidence type="ECO:0000256" key="5">
    <source>
        <dbReference type="RuleBase" id="RU363032"/>
    </source>
</evidence>
<keyword evidence="5" id="KW-0813">Transport</keyword>
<gene>
    <name evidence="8" type="primary">pstC</name>
    <name evidence="8" type="ORF">Q31b_02430</name>
</gene>
<name>A0A5C6E7X8_9BACT</name>
<dbReference type="PROSITE" id="PS50928">
    <property type="entry name" value="ABC_TM1"/>
    <property type="match status" value="1"/>
</dbReference>
<dbReference type="PANTHER" id="PTHR42727">
    <property type="entry name" value="PHOSPHATE TRANSPORT SYSTEM PERMEASE PROTEIN"/>
    <property type="match status" value="1"/>
</dbReference>
<dbReference type="AlphaFoldDB" id="A0A5C6E7X8"/>
<evidence type="ECO:0000256" key="6">
    <source>
        <dbReference type="RuleBase" id="RU363054"/>
    </source>
</evidence>
<keyword evidence="6" id="KW-1003">Cell membrane</keyword>
<comment type="similarity">
    <text evidence="6">Belongs to the binding-protein-dependent transport system permease family. CysTW subfamily.</text>
</comment>
<feature type="transmembrane region" description="Helical" evidence="5">
    <location>
        <begin position="113"/>
        <end position="137"/>
    </location>
</feature>
<comment type="caution">
    <text evidence="8">The sequence shown here is derived from an EMBL/GenBank/DDBJ whole genome shotgun (WGS) entry which is preliminary data.</text>
</comment>
<dbReference type="InterPro" id="IPR035906">
    <property type="entry name" value="MetI-like_sf"/>
</dbReference>
<keyword evidence="3 5" id="KW-1133">Transmembrane helix</keyword>
<dbReference type="GO" id="GO:0005315">
    <property type="term" value="F:phosphate transmembrane transporter activity"/>
    <property type="evidence" value="ECO:0007669"/>
    <property type="project" value="InterPro"/>
</dbReference>
<organism evidence="8 9">
    <name type="scientific">Novipirellula aureliae</name>
    <dbReference type="NCBI Taxonomy" id="2527966"/>
    <lineage>
        <taxon>Bacteria</taxon>
        <taxon>Pseudomonadati</taxon>
        <taxon>Planctomycetota</taxon>
        <taxon>Planctomycetia</taxon>
        <taxon>Pirellulales</taxon>
        <taxon>Pirellulaceae</taxon>
        <taxon>Novipirellula</taxon>
    </lineage>
</organism>
<feature type="transmembrane region" description="Helical" evidence="5">
    <location>
        <begin position="64"/>
        <end position="92"/>
    </location>
</feature>
<keyword evidence="4 5" id="KW-0472">Membrane</keyword>
<dbReference type="GO" id="GO:0005886">
    <property type="term" value="C:plasma membrane"/>
    <property type="evidence" value="ECO:0007669"/>
    <property type="project" value="UniProtKB-SubCell"/>
</dbReference>
<evidence type="ECO:0000256" key="2">
    <source>
        <dbReference type="ARBA" id="ARBA00022692"/>
    </source>
</evidence>
<feature type="transmembrane region" description="Helical" evidence="5">
    <location>
        <begin position="7"/>
        <end position="31"/>
    </location>
</feature>
<dbReference type="Pfam" id="PF00528">
    <property type="entry name" value="BPD_transp_1"/>
    <property type="match status" value="1"/>
</dbReference>
<feature type="transmembrane region" description="Helical" evidence="5">
    <location>
        <begin position="143"/>
        <end position="165"/>
    </location>
</feature>
<feature type="transmembrane region" description="Helical" evidence="5">
    <location>
        <begin position="262"/>
        <end position="285"/>
    </location>
</feature>
<dbReference type="NCBIfam" id="TIGR02138">
    <property type="entry name" value="phosphate_pstC"/>
    <property type="match status" value="1"/>
</dbReference>
<feature type="domain" description="ABC transmembrane type-1" evidence="7">
    <location>
        <begin position="70"/>
        <end position="282"/>
    </location>
</feature>
<dbReference type="SUPFAM" id="SSF161098">
    <property type="entry name" value="MetI-like"/>
    <property type="match status" value="1"/>
</dbReference>
<sequence length="294" mass="31630">MRLREKGIFLSLICCGVFSVLITLAIIGVLLGETITFFSFEEVTLGNFLGSAQWTPLLGATKSFGIWGLISGTLLITAIAMCFALPLGLITAIYLSEYAPRKVRNALKPILEILAGIPTVVYGFFALTTITPILQWLHDGFSVYNAMSAGIAVGILCFPTVCSLAEDALQAVPKSLRDAAYGLGGTRFDASVKVIVPAALSGIISAFLLAIARAIGETMIVALAAGSRPQLTIDPRDEIQTMTGFMVQMAGGDVSNFGTEYYSMYAVAFTLFLITLSLTMFGNVIRKRFRETYE</sequence>
<evidence type="ECO:0000256" key="1">
    <source>
        <dbReference type="ARBA" id="ARBA00004651"/>
    </source>
</evidence>
<proteinExistence type="inferred from homology"/>
<evidence type="ECO:0000313" key="9">
    <source>
        <dbReference type="Proteomes" id="UP000315471"/>
    </source>
</evidence>
<dbReference type="Proteomes" id="UP000315471">
    <property type="component" value="Unassembled WGS sequence"/>
</dbReference>